<evidence type="ECO:0000313" key="11">
    <source>
        <dbReference type="Proteomes" id="UP000324209"/>
    </source>
</evidence>
<dbReference type="PANTHER" id="PTHR21299">
    <property type="entry name" value="CYTIDYLATE KINASE/PANTOATE-BETA-ALANINE LIGASE"/>
    <property type="match status" value="1"/>
</dbReference>
<dbReference type="KEGG" id="ock:EXM22_06060"/>
<evidence type="ECO:0000256" key="6">
    <source>
        <dbReference type="ARBA" id="ARBA00047615"/>
    </source>
</evidence>
<keyword evidence="8" id="KW-0963">Cytoplasm</keyword>
<dbReference type="Proteomes" id="UP000324209">
    <property type="component" value="Chromosome"/>
</dbReference>
<evidence type="ECO:0000256" key="8">
    <source>
        <dbReference type="HAMAP-Rule" id="MF_00238"/>
    </source>
</evidence>
<dbReference type="PANTHER" id="PTHR21299:SF2">
    <property type="entry name" value="CYTIDYLATE KINASE"/>
    <property type="match status" value="1"/>
</dbReference>
<comment type="similarity">
    <text evidence="1 8">Belongs to the cytidylate kinase family. Type 1 subfamily.</text>
</comment>
<evidence type="ECO:0000256" key="4">
    <source>
        <dbReference type="ARBA" id="ARBA00022777"/>
    </source>
</evidence>
<dbReference type="GO" id="GO:0036431">
    <property type="term" value="F:dCMP kinase activity"/>
    <property type="evidence" value="ECO:0007669"/>
    <property type="project" value="InterPro"/>
</dbReference>
<keyword evidence="5 8" id="KW-0067">ATP-binding</keyword>
<dbReference type="GO" id="GO:0005829">
    <property type="term" value="C:cytosol"/>
    <property type="evidence" value="ECO:0007669"/>
    <property type="project" value="TreeGrafter"/>
</dbReference>
<evidence type="ECO:0000256" key="2">
    <source>
        <dbReference type="ARBA" id="ARBA00022679"/>
    </source>
</evidence>
<dbReference type="GO" id="GO:0036430">
    <property type="term" value="F:CMP kinase activity"/>
    <property type="evidence" value="ECO:0007669"/>
    <property type="project" value="RHEA"/>
</dbReference>
<dbReference type="RefSeq" id="WP_149485651.1">
    <property type="nucleotide sequence ID" value="NZ_CP036150.1"/>
</dbReference>
<evidence type="ECO:0000313" key="10">
    <source>
        <dbReference type="EMBL" id="QEN07571.1"/>
    </source>
</evidence>
<dbReference type="EC" id="2.7.4.25" evidence="8"/>
<dbReference type="CDD" id="cd02020">
    <property type="entry name" value="CMPK"/>
    <property type="match status" value="1"/>
</dbReference>
<dbReference type="HAMAP" id="MF_00238">
    <property type="entry name" value="Cytidyl_kinase_type1"/>
    <property type="match status" value="1"/>
</dbReference>
<evidence type="ECO:0000259" key="9">
    <source>
        <dbReference type="Pfam" id="PF02224"/>
    </source>
</evidence>
<evidence type="ECO:0000256" key="3">
    <source>
        <dbReference type="ARBA" id="ARBA00022741"/>
    </source>
</evidence>
<keyword evidence="3 8" id="KW-0547">Nucleotide-binding</keyword>
<comment type="catalytic activity">
    <reaction evidence="6 8">
        <text>dCMP + ATP = dCDP + ADP</text>
        <dbReference type="Rhea" id="RHEA:25094"/>
        <dbReference type="ChEBI" id="CHEBI:30616"/>
        <dbReference type="ChEBI" id="CHEBI:57566"/>
        <dbReference type="ChEBI" id="CHEBI:58593"/>
        <dbReference type="ChEBI" id="CHEBI:456216"/>
        <dbReference type="EC" id="2.7.4.25"/>
    </reaction>
</comment>
<dbReference type="InterPro" id="IPR011994">
    <property type="entry name" value="Cytidylate_kinase_dom"/>
</dbReference>
<evidence type="ECO:0000256" key="5">
    <source>
        <dbReference type="ARBA" id="ARBA00022840"/>
    </source>
</evidence>
<comment type="catalytic activity">
    <reaction evidence="7 8">
        <text>CMP + ATP = CDP + ADP</text>
        <dbReference type="Rhea" id="RHEA:11600"/>
        <dbReference type="ChEBI" id="CHEBI:30616"/>
        <dbReference type="ChEBI" id="CHEBI:58069"/>
        <dbReference type="ChEBI" id="CHEBI:60377"/>
        <dbReference type="ChEBI" id="CHEBI:456216"/>
        <dbReference type="EC" id="2.7.4.25"/>
    </reaction>
</comment>
<keyword evidence="11" id="KW-1185">Reference proteome</keyword>
<feature type="binding site" evidence="8">
    <location>
        <begin position="7"/>
        <end position="15"/>
    </location>
    <ligand>
        <name>ATP</name>
        <dbReference type="ChEBI" id="CHEBI:30616"/>
    </ligand>
</feature>
<dbReference type="GO" id="GO:0005524">
    <property type="term" value="F:ATP binding"/>
    <property type="evidence" value="ECO:0007669"/>
    <property type="project" value="UniProtKB-UniRule"/>
</dbReference>
<organism evidence="10 11">
    <name type="scientific">Oceanispirochaeta crateris</name>
    <dbReference type="NCBI Taxonomy" id="2518645"/>
    <lineage>
        <taxon>Bacteria</taxon>
        <taxon>Pseudomonadati</taxon>
        <taxon>Spirochaetota</taxon>
        <taxon>Spirochaetia</taxon>
        <taxon>Spirochaetales</taxon>
        <taxon>Spirochaetaceae</taxon>
        <taxon>Oceanispirochaeta</taxon>
    </lineage>
</organism>
<keyword evidence="2 8" id="KW-0808">Transferase</keyword>
<dbReference type="NCBIfam" id="TIGR00017">
    <property type="entry name" value="cmk"/>
    <property type="match status" value="1"/>
</dbReference>
<dbReference type="AlphaFoldDB" id="A0A5C1QIY4"/>
<dbReference type="GO" id="GO:0006220">
    <property type="term" value="P:pyrimidine nucleotide metabolic process"/>
    <property type="evidence" value="ECO:0007669"/>
    <property type="project" value="UniProtKB-UniRule"/>
</dbReference>
<evidence type="ECO:0000256" key="7">
    <source>
        <dbReference type="ARBA" id="ARBA00048478"/>
    </source>
</evidence>
<proteinExistence type="inferred from homology"/>
<dbReference type="SUPFAM" id="SSF52540">
    <property type="entry name" value="P-loop containing nucleoside triphosphate hydrolases"/>
    <property type="match status" value="1"/>
</dbReference>
<name>A0A5C1QIY4_9SPIO</name>
<feature type="domain" description="Cytidylate kinase" evidence="9">
    <location>
        <begin position="3"/>
        <end position="209"/>
    </location>
</feature>
<comment type="subcellular location">
    <subcellularLocation>
        <location evidence="8">Cytoplasm</location>
    </subcellularLocation>
</comment>
<gene>
    <name evidence="8 10" type="primary">cmk</name>
    <name evidence="10" type="ORF">EXM22_06060</name>
</gene>
<protein>
    <recommendedName>
        <fullName evidence="8">Cytidylate kinase</fullName>
        <shortName evidence="8">CK</shortName>
        <ecNumber evidence="8">2.7.4.25</ecNumber>
    </recommendedName>
    <alternativeName>
        <fullName evidence="8">Cytidine monophosphate kinase</fullName>
        <shortName evidence="8">CMP kinase</shortName>
    </alternativeName>
</protein>
<dbReference type="EMBL" id="CP036150">
    <property type="protein sequence ID" value="QEN07571.1"/>
    <property type="molecule type" value="Genomic_DNA"/>
</dbReference>
<sequence length="212" mass="23797">MIVAIDGPAGVGKSSIASAIAREMNYFNLNSGNFYRAVSLLLLRSNLSFQDEKKAVELAKQTEMEIRENRLYMNGEDVEDELHSDAVDKIVAQVSAIVPIRHIVNDKLRNISHTLDLVAEGRDMTTVVFPQAEVKVFLDASPEIRAERRFKQGVSDLDYEDILEGIRQRDVIDRNKEEGSLIISEDALYLDTSALTLEQVCEKVTGKIKELN</sequence>
<dbReference type="InterPro" id="IPR027417">
    <property type="entry name" value="P-loop_NTPase"/>
</dbReference>
<reference evidence="10 11" key="1">
    <citation type="submission" date="2019-02" db="EMBL/GenBank/DDBJ databases">
        <title>Complete Genome Sequence and Methylome Analysis of free living Spirochaetas.</title>
        <authorList>
            <person name="Fomenkov A."/>
            <person name="Dubinina G."/>
            <person name="Leshcheva N."/>
            <person name="Mikheeva N."/>
            <person name="Grabovich M."/>
            <person name="Vincze T."/>
            <person name="Roberts R.J."/>
        </authorList>
    </citation>
    <scope>NUCLEOTIDE SEQUENCE [LARGE SCALE GENOMIC DNA]</scope>
    <source>
        <strain evidence="10 11">K2</strain>
    </source>
</reference>
<dbReference type="OrthoDB" id="9807434at2"/>
<evidence type="ECO:0000256" key="1">
    <source>
        <dbReference type="ARBA" id="ARBA00009427"/>
    </source>
</evidence>
<keyword evidence="4 8" id="KW-0418">Kinase</keyword>
<dbReference type="InterPro" id="IPR003136">
    <property type="entry name" value="Cytidylate_kin"/>
</dbReference>
<dbReference type="Gene3D" id="3.40.50.300">
    <property type="entry name" value="P-loop containing nucleotide triphosphate hydrolases"/>
    <property type="match status" value="1"/>
</dbReference>
<accession>A0A5C1QIY4</accession>
<dbReference type="Pfam" id="PF02224">
    <property type="entry name" value="Cytidylate_kin"/>
    <property type="match status" value="1"/>
</dbReference>
<dbReference type="GO" id="GO:0015949">
    <property type="term" value="P:nucleobase-containing small molecule interconversion"/>
    <property type="evidence" value="ECO:0007669"/>
    <property type="project" value="TreeGrafter"/>
</dbReference>